<dbReference type="InterPro" id="IPR000160">
    <property type="entry name" value="GGDEF_dom"/>
</dbReference>
<dbReference type="Gene3D" id="3.20.20.450">
    <property type="entry name" value="EAL domain"/>
    <property type="match status" value="1"/>
</dbReference>
<accession>A0ABX2IPC4</accession>
<dbReference type="NCBIfam" id="TIGR00254">
    <property type="entry name" value="GGDEF"/>
    <property type="match status" value="1"/>
</dbReference>
<feature type="transmembrane region" description="Helical" evidence="1">
    <location>
        <begin position="364"/>
        <end position="384"/>
    </location>
</feature>
<feature type="domain" description="EAL" evidence="2">
    <location>
        <begin position="616"/>
        <end position="864"/>
    </location>
</feature>
<evidence type="ECO:0000256" key="1">
    <source>
        <dbReference type="SAM" id="Phobius"/>
    </source>
</evidence>
<dbReference type="RefSeq" id="WP_170022447.1">
    <property type="nucleotide sequence ID" value="NZ_JABCSC020000003.1"/>
</dbReference>
<dbReference type="PROSITE" id="PS50883">
    <property type="entry name" value="EAL"/>
    <property type="match status" value="1"/>
</dbReference>
<name>A0ABX2IPC4_9RHOO</name>
<feature type="transmembrane region" description="Helical" evidence="1">
    <location>
        <begin position="314"/>
        <end position="334"/>
    </location>
</feature>
<evidence type="ECO:0000259" key="2">
    <source>
        <dbReference type="PROSITE" id="PS50883"/>
    </source>
</evidence>
<dbReference type="CDD" id="cd01949">
    <property type="entry name" value="GGDEF"/>
    <property type="match status" value="1"/>
</dbReference>
<protein>
    <submittedName>
        <fullName evidence="4">EAL domain-containing protein</fullName>
    </submittedName>
</protein>
<dbReference type="SUPFAM" id="SSF55073">
    <property type="entry name" value="Nucleotide cyclase"/>
    <property type="match status" value="1"/>
</dbReference>
<dbReference type="Pfam" id="PF00990">
    <property type="entry name" value="GGDEF"/>
    <property type="match status" value="1"/>
</dbReference>
<evidence type="ECO:0000259" key="3">
    <source>
        <dbReference type="PROSITE" id="PS50887"/>
    </source>
</evidence>
<dbReference type="InterPro" id="IPR035919">
    <property type="entry name" value="EAL_sf"/>
</dbReference>
<dbReference type="Gene3D" id="3.30.70.270">
    <property type="match status" value="1"/>
</dbReference>
<dbReference type="SUPFAM" id="SSF141868">
    <property type="entry name" value="EAL domain-like"/>
    <property type="match status" value="1"/>
</dbReference>
<dbReference type="InterPro" id="IPR001633">
    <property type="entry name" value="EAL_dom"/>
</dbReference>
<dbReference type="InterPro" id="IPR043128">
    <property type="entry name" value="Rev_trsase/Diguanyl_cyclase"/>
</dbReference>
<dbReference type="InterPro" id="IPR029787">
    <property type="entry name" value="Nucleotide_cyclase"/>
</dbReference>
<dbReference type="PANTHER" id="PTHR44757">
    <property type="entry name" value="DIGUANYLATE CYCLASE DGCP"/>
    <property type="match status" value="1"/>
</dbReference>
<feature type="transmembrane region" description="Helical" evidence="1">
    <location>
        <begin position="215"/>
        <end position="242"/>
    </location>
</feature>
<feature type="transmembrane region" description="Helical" evidence="1">
    <location>
        <begin position="341"/>
        <end position="358"/>
    </location>
</feature>
<dbReference type="PROSITE" id="PS50887">
    <property type="entry name" value="GGDEF"/>
    <property type="match status" value="1"/>
</dbReference>
<feature type="domain" description="GGDEF" evidence="3">
    <location>
        <begin position="478"/>
        <end position="607"/>
    </location>
</feature>
<proteinExistence type="predicted"/>
<keyword evidence="1" id="KW-0472">Membrane</keyword>
<dbReference type="Proteomes" id="UP000778523">
    <property type="component" value="Unassembled WGS sequence"/>
</dbReference>
<dbReference type="PANTHER" id="PTHR44757:SF2">
    <property type="entry name" value="BIOFILM ARCHITECTURE MAINTENANCE PROTEIN MBAA"/>
    <property type="match status" value="1"/>
</dbReference>
<feature type="transmembrane region" description="Helical" evidence="1">
    <location>
        <begin position="288"/>
        <end position="308"/>
    </location>
</feature>
<keyword evidence="1" id="KW-0812">Transmembrane</keyword>
<keyword evidence="5" id="KW-1185">Reference proteome</keyword>
<dbReference type="InterPro" id="IPR052155">
    <property type="entry name" value="Biofilm_reg_signaling"/>
</dbReference>
<dbReference type="SMART" id="SM00267">
    <property type="entry name" value="GGDEF"/>
    <property type="match status" value="1"/>
</dbReference>
<evidence type="ECO:0000313" key="5">
    <source>
        <dbReference type="Proteomes" id="UP000778523"/>
    </source>
</evidence>
<comment type="caution">
    <text evidence="4">The sequence shown here is derived from an EMBL/GenBank/DDBJ whole genome shotgun (WGS) entry which is preliminary data.</text>
</comment>
<sequence length="878" mass="95458">MPGKLNRSALLILAIAGFLLLSLGGWVAWSGVRTDVDGMNQRAVPALIAVTDISTDYRELRAVLQGMAQEPDAGEREVFRERYERDLLHLQGGLAALRGLGMSSPALDEVTEAYQQAAGRTAMVAMTGQRDAAHALVYSSLIPAERQLQAYIDEIRREVQAQQKAVAKSLSLGGFKLLAYSIASLCLGLGLWMLLAPPVAVLVPAGHDVLLSREIAAVLYGYTGSVVPASLVTSAALVTVFLGHPERIMLYCWWAVSLGVLTARTTAYLRWHAVRDTDFDGPTAIRHFSAGALAMALVWGCFPVLFFAEASALQRIAMAFVFAAMAGAGAAVLAPLRRISLLYLSLMLLPQVLLFAAEGSRLDVTVAVLSMGLLVMLAASAMAARQTTLSALLLSRENKRLAEESVLRQLELEQLNTTLEDRVHERTVQLEVEMDARESYADQLKELALHDPLTGLLNRRALAGRMDEVLARAAGIGMGVQVLFIDLDRFKDVNDVQGHFVGDQVLIELAQRLRRTLPEAAVVARWGGDEFVVVVPAPAGLNHAGGIRAAIMEPVRVRDHEVRLDASIGISLFPEQGTDVDVLVRQADVAMYQVKLKGRSGVQLYDPAMGDSIRRQHELGQALREAMAHDALSLVFQPVVPEVAGHALKMEALLRWEHPVRGVISPAEFIPVAEDGGLIGPLGRWVLFRACHEALAWSGDTVIAVNVSALQVMSGELLGDVADALRETGLPPHRLELELTESVFAHDFGAISRVFGALREMGIRIAIDDFGTGYSSLSYLYRLPIDAIKIDRSFVRDSEHTGDQMLRAILGMARGFGYGVVAEGVETELQRDMLLRMEVDFIQGACHAPPMLPEAAVEWTRNYTLNARSAVRPLGKVA</sequence>
<dbReference type="Pfam" id="PF00563">
    <property type="entry name" value="EAL"/>
    <property type="match status" value="1"/>
</dbReference>
<gene>
    <name evidence="4" type="ORF">HJ583_013800</name>
</gene>
<feature type="transmembrane region" description="Helical" evidence="1">
    <location>
        <begin position="248"/>
        <end position="267"/>
    </location>
</feature>
<feature type="transmembrane region" description="Helical" evidence="1">
    <location>
        <begin position="177"/>
        <end position="203"/>
    </location>
</feature>
<evidence type="ECO:0000313" key="4">
    <source>
        <dbReference type="EMBL" id="NSL56108.1"/>
    </source>
</evidence>
<dbReference type="CDD" id="cd01948">
    <property type="entry name" value="EAL"/>
    <property type="match status" value="1"/>
</dbReference>
<keyword evidence="1" id="KW-1133">Transmembrane helix</keyword>
<reference evidence="4 5" key="1">
    <citation type="submission" date="2020-06" db="EMBL/GenBank/DDBJ databases">
        <title>Draft genome of Uliginosibacterium sp. IMCC34675.</title>
        <authorList>
            <person name="Song J."/>
        </authorList>
    </citation>
    <scope>NUCLEOTIDE SEQUENCE [LARGE SCALE GENOMIC DNA]</scope>
    <source>
        <strain evidence="4 5">IMCC34675</strain>
    </source>
</reference>
<organism evidence="4 5">
    <name type="scientific">Uliginosibacterium aquaticum</name>
    <dbReference type="NCBI Taxonomy" id="2731212"/>
    <lineage>
        <taxon>Bacteria</taxon>
        <taxon>Pseudomonadati</taxon>
        <taxon>Pseudomonadota</taxon>
        <taxon>Betaproteobacteria</taxon>
        <taxon>Rhodocyclales</taxon>
        <taxon>Zoogloeaceae</taxon>
        <taxon>Uliginosibacterium</taxon>
    </lineage>
</organism>
<dbReference type="SMART" id="SM00052">
    <property type="entry name" value="EAL"/>
    <property type="match status" value="1"/>
</dbReference>
<dbReference type="EMBL" id="JABCSC020000003">
    <property type="protein sequence ID" value="NSL56108.1"/>
    <property type="molecule type" value="Genomic_DNA"/>
</dbReference>